<dbReference type="OrthoDB" id="9760950at2"/>
<sequence length="506" mass="58515">MRNGINISNHDVTIQDNILFKIKKIIITKKDRIGIVAMNGTGKTTFLKNIKAHNTFDTINSNWDIKMLDQLPTHENLSGGEIVKKELEKVFNSTADCVLLDEPTSNLDSKNIKWLINKISETDKAVVIVSHDRNFLNKTVNKILYIEDEYLQVYIGNYDEYEEEMNKKYEKDLNLYKKQQYKKKKIEQEIIKKKNISKNLQKIKKGVSSSDWKDSRVTGGYESKEKSIAKQAKSLEKRISREFNFKKTYIQKDIKIQATGNLSLKKGTTLYNLNKVQIRNKDNSILNLNNLKIEFGDHIGIIGDNGSGKTTILEYLYSQNIRDCEEIYVYDNVSVGYFDQLLKQSNNNYTVLDIVSENSEQDKQVIFDTLGSLSINKDDMFKRYENLSGGQKVRVNIAKVLLGNHHLLLLDEPNNYLDIYAIKALESYLKNYPSTFILVSHDETLVKNTCEKIFILENNKLIDARKNSRYSNNNTDIQKSFLKDLAIINGESKEMEDLNQYIKKKL</sequence>
<dbReference type="InterPro" id="IPR027417">
    <property type="entry name" value="P-loop_NTPase"/>
</dbReference>
<accession>B9E7D4</accession>
<feature type="domain" description="ABC transporter" evidence="4">
    <location>
        <begin position="268"/>
        <end position="483"/>
    </location>
</feature>
<gene>
    <name evidence="5" type="ordered locus">MCCL_1395</name>
</gene>
<dbReference type="PROSITE" id="PS50893">
    <property type="entry name" value="ABC_TRANSPORTER_2"/>
    <property type="match status" value="1"/>
</dbReference>
<dbReference type="PROSITE" id="PS00211">
    <property type="entry name" value="ABC_TRANSPORTER_1"/>
    <property type="match status" value="1"/>
</dbReference>
<dbReference type="PANTHER" id="PTHR19211">
    <property type="entry name" value="ATP-BINDING TRANSPORT PROTEIN-RELATED"/>
    <property type="match status" value="1"/>
</dbReference>
<dbReference type="EMBL" id="AP009484">
    <property type="protein sequence ID" value="BAH18102.1"/>
    <property type="molecule type" value="Genomic_DNA"/>
</dbReference>
<dbReference type="InterPro" id="IPR017871">
    <property type="entry name" value="ABC_transporter-like_CS"/>
</dbReference>
<dbReference type="AlphaFoldDB" id="B9E7D4"/>
<evidence type="ECO:0000313" key="6">
    <source>
        <dbReference type="Proteomes" id="UP000001383"/>
    </source>
</evidence>
<dbReference type="InterPro" id="IPR003439">
    <property type="entry name" value="ABC_transporter-like_ATP-bd"/>
</dbReference>
<keyword evidence="1" id="KW-0677">Repeat</keyword>
<dbReference type="GO" id="GO:0016887">
    <property type="term" value="F:ATP hydrolysis activity"/>
    <property type="evidence" value="ECO:0007669"/>
    <property type="project" value="InterPro"/>
</dbReference>
<organism evidence="5 6">
    <name type="scientific">Macrococcus caseolyticus (strain JCSC5402)</name>
    <name type="common">Macrococcoides caseolyticum</name>
    <dbReference type="NCBI Taxonomy" id="458233"/>
    <lineage>
        <taxon>Bacteria</taxon>
        <taxon>Bacillati</taxon>
        <taxon>Bacillota</taxon>
        <taxon>Bacilli</taxon>
        <taxon>Bacillales</taxon>
        <taxon>Staphylococcaceae</taxon>
        <taxon>Macrococcoides</taxon>
    </lineage>
</organism>
<dbReference type="SMART" id="SM00382">
    <property type="entry name" value="AAA"/>
    <property type="match status" value="2"/>
</dbReference>
<evidence type="ECO:0000259" key="4">
    <source>
        <dbReference type="PROSITE" id="PS50893"/>
    </source>
</evidence>
<keyword evidence="3" id="KW-0067">ATP-binding</keyword>
<dbReference type="InterPro" id="IPR050611">
    <property type="entry name" value="ABCF"/>
</dbReference>
<dbReference type="eggNOG" id="COG0488">
    <property type="taxonomic scope" value="Bacteria"/>
</dbReference>
<protein>
    <recommendedName>
        <fullName evidence="4">ABC transporter domain-containing protein</fullName>
    </recommendedName>
</protein>
<evidence type="ECO:0000313" key="5">
    <source>
        <dbReference type="EMBL" id="BAH18102.1"/>
    </source>
</evidence>
<dbReference type="RefSeq" id="WP_012657300.1">
    <property type="nucleotide sequence ID" value="NC_011999.1"/>
</dbReference>
<dbReference type="KEGG" id="mcl:MCCL_1395"/>
<dbReference type="CDD" id="cd03221">
    <property type="entry name" value="ABCF_EF-3"/>
    <property type="match status" value="1"/>
</dbReference>
<evidence type="ECO:0000256" key="1">
    <source>
        <dbReference type="ARBA" id="ARBA00022737"/>
    </source>
</evidence>
<dbReference type="SUPFAM" id="SSF52540">
    <property type="entry name" value="P-loop containing nucleoside triphosphate hydrolases"/>
    <property type="match status" value="2"/>
</dbReference>
<dbReference type="GO" id="GO:0005524">
    <property type="term" value="F:ATP binding"/>
    <property type="evidence" value="ECO:0007669"/>
    <property type="project" value="UniProtKB-KW"/>
</dbReference>
<dbReference type="Proteomes" id="UP000001383">
    <property type="component" value="Chromosome"/>
</dbReference>
<dbReference type="HOGENOM" id="CLU_000604_36_0_9"/>
<dbReference type="STRING" id="458233.MCCL_1395"/>
<dbReference type="Pfam" id="PF00005">
    <property type="entry name" value="ABC_tran"/>
    <property type="match status" value="1"/>
</dbReference>
<reference evidence="5 6" key="1">
    <citation type="journal article" date="2009" name="J. Bacteriol.">
        <title>Complete genome sequence of Macrococcus caseolyticus strain JCSCS5402, reflecting the ancestral genome of the human-pathogenic staphylococci.</title>
        <authorList>
            <person name="Baba T."/>
            <person name="Kuwahara-Arai K."/>
            <person name="Uchiyama I."/>
            <person name="Takeuchi F."/>
            <person name="Ito T."/>
            <person name="Hiramatsu K."/>
        </authorList>
    </citation>
    <scope>NUCLEOTIDE SEQUENCE [LARGE SCALE GENOMIC DNA]</scope>
    <source>
        <strain evidence="5 6">JCSC5402</strain>
    </source>
</reference>
<dbReference type="PANTHER" id="PTHR19211:SF100">
    <property type="entry name" value="RIBOSOME PROTECTION PROTEIN VMLR"/>
    <property type="match status" value="1"/>
</dbReference>
<evidence type="ECO:0000256" key="2">
    <source>
        <dbReference type="ARBA" id="ARBA00022741"/>
    </source>
</evidence>
<evidence type="ECO:0000256" key="3">
    <source>
        <dbReference type="ARBA" id="ARBA00022840"/>
    </source>
</evidence>
<dbReference type="Gene3D" id="3.40.50.300">
    <property type="entry name" value="P-loop containing nucleotide triphosphate hydrolases"/>
    <property type="match status" value="2"/>
</dbReference>
<proteinExistence type="predicted"/>
<keyword evidence="2" id="KW-0547">Nucleotide-binding</keyword>
<dbReference type="InterPro" id="IPR003593">
    <property type="entry name" value="AAA+_ATPase"/>
</dbReference>
<name>B9E7D4_MACCJ</name>